<dbReference type="Gene3D" id="1.25.40.20">
    <property type="entry name" value="Ankyrin repeat-containing domain"/>
    <property type="match status" value="3"/>
</dbReference>
<dbReference type="Proteomes" id="UP001153618">
    <property type="component" value="Unassembled WGS sequence"/>
</dbReference>
<proteinExistence type="predicted"/>
<accession>A0A9W4HG16</accession>
<feature type="repeat" description="ANK" evidence="3">
    <location>
        <begin position="184"/>
        <end position="208"/>
    </location>
</feature>
<evidence type="ECO:0000256" key="1">
    <source>
        <dbReference type="ARBA" id="ARBA00022737"/>
    </source>
</evidence>
<feature type="repeat" description="ANK" evidence="3">
    <location>
        <begin position="117"/>
        <end position="149"/>
    </location>
</feature>
<dbReference type="InterPro" id="IPR002110">
    <property type="entry name" value="Ankyrin_rpt"/>
</dbReference>
<dbReference type="PANTHER" id="PTHR24173:SF74">
    <property type="entry name" value="ANKYRIN REPEAT DOMAIN-CONTAINING PROTEIN 16"/>
    <property type="match status" value="1"/>
</dbReference>
<dbReference type="OrthoDB" id="426293at2759"/>
<dbReference type="EMBL" id="CAJVOS010000012">
    <property type="protein sequence ID" value="CAG8000110.1"/>
    <property type="molecule type" value="Genomic_DNA"/>
</dbReference>
<protein>
    <recommendedName>
        <fullName evidence="6">F-box domain-containing protein</fullName>
    </recommendedName>
</protein>
<keyword evidence="2 3" id="KW-0040">ANK repeat</keyword>
<organism evidence="4 5">
    <name type="scientific">Penicillium olsonii</name>
    <dbReference type="NCBI Taxonomy" id="99116"/>
    <lineage>
        <taxon>Eukaryota</taxon>
        <taxon>Fungi</taxon>
        <taxon>Dikarya</taxon>
        <taxon>Ascomycota</taxon>
        <taxon>Pezizomycotina</taxon>
        <taxon>Eurotiomycetes</taxon>
        <taxon>Eurotiomycetidae</taxon>
        <taxon>Eurotiales</taxon>
        <taxon>Aspergillaceae</taxon>
        <taxon>Penicillium</taxon>
    </lineage>
</organism>
<gene>
    <name evidence="4" type="ORF">POLS_LOCUS1832</name>
</gene>
<dbReference type="PROSITE" id="PS50297">
    <property type="entry name" value="ANK_REP_REGION"/>
    <property type="match status" value="3"/>
</dbReference>
<evidence type="ECO:0000313" key="4">
    <source>
        <dbReference type="EMBL" id="CAG8000110.1"/>
    </source>
</evidence>
<keyword evidence="5" id="KW-1185">Reference proteome</keyword>
<name>A0A9W4HG16_PENOL</name>
<evidence type="ECO:0000313" key="5">
    <source>
        <dbReference type="Proteomes" id="UP001153618"/>
    </source>
</evidence>
<sequence>MALLTLPTELLLSIPEFLHTEKDISSLSRCSTRLHTILTPCLYRYNARHGASSSLSWAAKTGSEATARKSIQEGGDVSVKDDSGWQPLSRAALHGHEAVVKVLLETGKVNIDSKDAEGRTALFWAAANGHDAVVKLLIDQSADPNSRDLIGWSILFLPAANGHSSVVEQLLATEQVDVNSRDAEGRTPLYMAAAKGHEDVVNILINYGKVDLGSKDCQGRSLSYWPMVNGYRKVKQMLLDAERAHNSTAMTVFPIA</sequence>
<dbReference type="Pfam" id="PF12796">
    <property type="entry name" value="Ank_2"/>
    <property type="match status" value="2"/>
</dbReference>
<keyword evidence="1" id="KW-0677">Repeat</keyword>
<dbReference type="PROSITE" id="PS50088">
    <property type="entry name" value="ANK_REPEAT"/>
    <property type="match status" value="3"/>
</dbReference>
<dbReference type="InterPro" id="IPR036770">
    <property type="entry name" value="Ankyrin_rpt-contain_sf"/>
</dbReference>
<dbReference type="SMART" id="SM00248">
    <property type="entry name" value="ANK"/>
    <property type="match status" value="5"/>
</dbReference>
<comment type="caution">
    <text evidence="4">The sequence shown here is derived from an EMBL/GenBank/DDBJ whole genome shotgun (WGS) entry which is preliminary data.</text>
</comment>
<evidence type="ECO:0008006" key="6">
    <source>
        <dbReference type="Google" id="ProtNLM"/>
    </source>
</evidence>
<evidence type="ECO:0000256" key="2">
    <source>
        <dbReference type="ARBA" id="ARBA00023043"/>
    </source>
</evidence>
<dbReference type="SUPFAM" id="SSF48403">
    <property type="entry name" value="Ankyrin repeat"/>
    <property type="match status" value="1"/>
</dbReference>
<evidence type="ECO:0000256" key="3">
    <source>
        <dbReference type="PROSITE-ProRule" id="PRU00023"/>
    </source>
</evidence>
<dbReference type="AlphaFoldDB" id="A0A9W4HG16"/>
<reference evidence="4" key="1">
    <citation type="submission" date="2021-07" db="EMBL/GenBank/DDBJ databases">
        <authorList>
            <person name="Branca A.L. A."/>
        </authorList>
    </citation>
    <scope>NUCLEOTIDE SEQUENCE</scope>
</reference>
<dbReference type="PANTHER" id="PTHR24173">
    <property type="entry name" value="ANKYRIN REPEAT CONTAINING"/>
    <property type="match status" value="1"/>
</dbReference>
<feature type="repeat" description="ANK" evidence="3">
    <location>
        <begin position="83"/>
        <end position="107"/>
    </location>
</feature>